<organism evidence="5 6">
    <name type="scientific">Gynuella sunshinyii YC6258</name>
    <dbReference type="NCBI Taxonomy" id="1445510"/>
    <lineage>
        <taxon>Bacteria</taxon>
        <taxon>Pseudomonadati</taxon>
        <taxon>Pseudomonadota</taxon>
        <taxon>Gammaproteobacteria</taxon>
        <taxon>Oceanospirillales</taxon>
        <taxon>Saccharospirillaceae</taxon>
        <taxon>Gynuella</taxon>
    </lineage>
</organism>
<feature type="binding site" evidence="4">
    <location>
        <begin position="10"/>
        <end position="17"/>
    </location>
    <ligand>
        <name>substrate</name>
    </ligand>
</feature>
<evidence type="ECO:0000256" key="1">
    <source>
        <dbReference type="ARBA" id="ARBA00023152"/>
    </source>
</evidence>
<proteinExistence type="predicted"/>
<gene>
    <name evidence="5" type="ORF">YC6258_01617</name>
</gene>
<dbReference type="GO" id="GO:0016791">
    <property type="term" value="F:phosphatase activity"/>
    <property type="evidence" value="ECO:0007669"/>
    <property type="project" value="TreeGrafter"/>
</dbReference>
<dbReference type="InterPro" id="IPR001345">
    <property type="entry name" value="PG/BPGM_mutase_AS"/>
</dbReference>
<keyword evidence="1" id="KW-0324">Glycolysis</keyword>
<keyword evidence="2" id="KW-0413">Isomerase</keyword>
<evidence type="ECO:0000256" key="2">
    <source>
        <dbReference type="ARBA" id="ARBA00023235"/>
    </source>
</evidence>
<dbReference type="PANTHER" id="PTHR48100:SF1">
    <property type="entry name" value="HISTIDINE PHOSPHATASE FAMILY PROTEIN-RELATED"/>
    <property type="match status" value="1"/>
</dbReference>
<dbReference type="OrthoDB" id="9781415at2"/>
<dbReference type="RefSeq" id="WP_044616389.1">
    <property type="nucleotide sequence ID" value="NZ_CP007142.1"/>
</dbReference>
<dbReference type="GO" id="GO:0005737">
    <property type="term" value="C:cytoplasm"/>
    <property type="evidence" value="ECO:0007669"/>
    <property type="project" value="TreeGrafter"/>
</dbReference>
<dbReference type="SMART" id="SM00855">
    <property type="entry name" value="PGAM"/>
    <property type="match status" value="1"/>
</dbReference>
<accession>A0A0C5V2D8</accession>
<feature type="active site" description="Proton donor/acceptor" evidence="3">
    <location>
        <position position="86"/>
    </location>
</feature>
<dbReference type="Pfam" id="PF00300">
    <property type="entry name" value="His_Phos_1"/>
    <property type="match status" value="1"/>
</dbReference>
<evidence type="ECO:0000313" key="5">
    <source>
        <dbReference type="EMBL" id="AJQ93665.1"/>
    </source>
</evidence>
<dbReference type="InterPro" id="IPR013078">
    <property type="entry name" value="His_Pase_superF_clade-1"/>
</dbReference>
<dbReference type="PIRSF" id="PIRSF000709">
    <property type="entry name" value="6PFK_2-Ptase"/>
    <property type="match status" value="1"/>
</dbReference>
<feature type="active site" description="Tele-phosphohistidine intermediate" evidence="3">
    <location>
        <position position="11"/>
    </location>
</feature>
<evidence type="ECO:0000313" key="6">
    <source>
        <dbReference type="Proteomes" id="UP000032266"/>
    </source>
</evidence>
<dbReference type="AlphaFoldDB" id="A0A0C5V2D8"/>
<feature type="binding site" evidence="4">
    <location>
        <position position="60"/>
    </location>
    <ligand>
        <name>substrate</name>
    </ligand>
</feature>
<dbReference type="SUPFAM" id="SSF53254">
    <property type="entry name" value="Phosphoglycerate mutase-like"/>
    <property type="match status" value="1"/>
</dbReference>
<protein>
    <submittedName>
        <fullName evidence="5">Fructose-2,6-bisphosphatase</fullName>
    </submittedName>
</protein>
<keyword evidence="6" id="KW-1185">Reference proteome</keyword>
<reference evidence="5 6" key="1">
    <citation type="submission" date="2014-01" db="EMBL/GenBank/DDBJ databases">
        <title>Full genme sequencing of cellulolytic bacterium Gynuella sunshinyii YC6258T gen. nov., sp. nov.</title>
        <authorList>
            <person name="Khan H."/>
            <person name="Chung E.J."/>
            <person name="Chung Y.R."/>
        </authorList>
    </citation>
    <scope>NUCLEOTIDE SEQUENCE [LARGE SCALE GENOMIC DNA]</scope>
    <source>
        <strain evidence="5 6">YC6258</strain>
    </source>
</reference>
<sequence length="211" mass="24424">MRLSNVYLIRHGETEWNREGRIQGHSESTLSNQGIIQTRKAAVQLKNIPFDHIYCSSSLRTRQTLNILQPHLFPNAIIHFEDALREIHLGHWEGQLHSEVQATEPDSYHNYTNRPELFSIVDGESYTELQQRAWNWFTTMLHSQPFSNALIVSHGVWIRTLLARAINLPIHKLHQIPRLQNCAIRIIHIDDNLTPSLDPVNGMKQTPYTAD</sequence>
<dbReference type="Gene3D" id="3.40.50.1240">
    <property type="entry name" value="Phosphoglycerate mutase-like"/>
    <property type="match status" value="1"/>
</dbReference>
<dbReference type="InterPro" id="IPR029033">
    <property type="entry name" value="His_PPase_superfam"/>
</dbReference>
<dbReference type="PROSITE" id="PS00175">
    <property type="entry name" value="PG_MUTASE"/>
    <property type="match status" value="1"/>
</dbReference>
<dbReference type="CDD" id="cd07067">
    <property type="entry name" value="HP_PGM_like"/>
    <property type="match status" value="1"/>
</dbReference>
<dbReference type="STRING" id="1445510.YC6258_01617"/>
<dbReference type="KEGG" id="gsn:YC6258_01617"/>
<dbReference type="HOGENOM" id="CLU_033323_9_5_6"/>
<dbReference type="Proteomes" id="UP000032266">
    <property type="component" value="Chromosome"/>
</dbReference>
<dbReference type="PANTHER" id="PTHR48100">
    <property type="entry name" value="BROAD-SPECIFICITY PHOSPHATASE YOR283W-RELATED"/>
    <property type="match status" value="1"/>
</dbReference>
<evidence type="ECO:0000256" key="4">
    <source>
        <dbReference type="PIRSR" id="PIRSR613078-2"/>
    </source>
</evidence>
<evidence type="ECO:0000256" key="3">
    <source>
        <dbReference type="PIRSR" id="PIRSR613078-1"/>
    </source>
</evidence>
<dbReference type="InterPro" id="IPR050275">
    <property type="entry name" value="PGM_Phosphatase"/>
</dbReference>
<name>A0A0C5V2D8_9GAMM</name>
<dbReference type="EMBL" id="CP007142">
    <property type="protein sequence ID" value="AJQ93665.1"/>
    <property type="molecule type" value="Genomic_DNA"/>
</dbReference>